<dbReference type="EMBL" id="CAJA01000492">
    <property type="protein sequence ID" value="CCH75369.1"/>
    <property type="molecule type" value="Genomic_DNA"/>
</dbReference>
<dbReference type="SUPFAM" id="SSF48008">
    <property type="entry name" value="GntR ligand-binding domain-like"/>
    <property type="match status" value="1"/>
</dbReference>
<dbReference type="SMART" id="SM00895">
    <property type="entry name" value="FCD"/>
    <property type="match status" value="1"/>
</dbReference>
<comment type="caution">
    <text evidence="5">The sequence shown here is derived from an EMBL/GenBank/DDBJ whole genome shotgun (WGS) entry which is preliminary data.</text>
</comment>
<dbReference type="OrthoDB" id="8680240at2"/>
<dbReference type="InterPro" id="IPR036388">
    <property type="entry name" value="WH-like_DNA-bd_sf"/>
</dbReference>
<dbReference type="Gene3D" id="1.10.10.10">
    <property type="entry name" value="Winged helix-like DNA-binding domain superfamily/Winged helix DNA-binding domain"/>
    <property type="match status" value="1"/>
</dbReference>
<keyword evidence="2" id="KW-0238">DNA-binding</keyword>
<dbReference type="InterPro" id="IPR000524">
    <property type="entry name" value="Tscrpt_reg_HTH_GntR"/>
</dbReference>
<name>W6K4P4_9MICO</name>
<dbReference type="STRING" id="1193182.BN11_660007"/>
<accession>W6K4P4</accession>
<dbReference type="InterPro" id="IPR008920">
    <property type="entry name" value="TF_FadR/GntR_C"/>
</dbReference>
<evidence type="ECO:0000256" key="1">
    <source>
        <dbReference type="ARBA" id="ARBA00023015"/>
    </source>
</evidence>
<dbReference type="InterPro" id="IPR036390">
    <property type="entry name" value="WH_DNA-bd_sf"/>
</dbReference>
<keyword evidence="6" id="KW-1185">Reference proteome</keyword>
<feature type="domain" description="HTH gntR-type" evidence="4">
    <location>
        <begin position="12"/>
        <end position="79"/>
    </location>
</feature>
<organism evidence="5 6">
    <name type="scientific">Nostocoides australiense Ben110</name>
    <dbReference type="NCBI Taxonomy" id="1193182"/>
    <lineage>
        <taxon>Bacteria</taxon>
        <taxon>Bacillati</taxon>
        <taxon>Actinomycetota</taxon>
        <taxon>Actinomycetes</taxon>
        <taxon>Micrococcales</taxon>
        <taxon>Intrasporangiaceae</taxon>
        <taxon>Nostocoides</taxon>
    </lineage>
</organism>
<sequence length="227" mass="24710">MTSIATVSSRAKTRVLEVHSEIRSAILAGRLAPGERLSPGAIAQDFGVSLGVVREALTRLGEQGLVVSQPQQGFQVIPLSREDLLDLTSTRLDIETLALRRSVQRGDVEWRAQLMAAQYRLSNTPQHLPDDPSALSEDWARAHQEFHHLLLAACGSKRLLDIAENLRDSAEVYRRWSSPMPGPPTRDIAGEHRAIVAAVEAGDEDLAVQALASHIAHTTDVLLQGAV</sequence>
<evidence type="ECO:0000256" key="3">
    <source>
        <dbReference type="ARBA" id="ARBA00023163"/>
    </source>
</evidence>
<protein>
    <submittedName>
        <fullName evidence="5">Regulatory protein GntR, HTH:GntR</fullName>
    </submittedName>
</protein>
<dbReference type="AlphaFoldDB" id="W6K4P4"/>
<dbReference type="PROSITE" id="PS50949">
    <property type="entry name" value="HTH_GNTR"/>
    <property type="match status" value="1"/>
</dbReference>
<dbReference type="InterPro" id="IPR011711">
    <property type="entry name" value="GntR_C"/>
</dbReference>
<evidence type="ECO:0000256" key="2">
    <source>
        <dbReference type="ARBA" id="ARBA00023125"/>
    </source>
</evidence>
<evidence type="ECO:0000313" key="5">
    <source>
        <dbReference type="EMBL" id="CCH75369.1"/>
    </source>
</evidence>
<dbReference type="PANTHER" id="PTHR43537:SF24">
    <property type="entry name" value="GLUCONATE OPERON TRANSCRIPTIONAL REPRESSOR"/>
    <property type="match status" value="1"/>
</dbReference>
<keyword evidence="3" id="KW-0804">Transcription</keyword>
<gene>
    <name evidence="5" type="ORF">BN11_660007</name>
</gene>
<dbReference type="Proteomes" id="UP000035763">
    <property type="component" value="Unassembled WGS sequence"/>
</dbReference>
<evidence type="ECO:0000313" key="6">
    <source>
        <dbReference type="Proteomes" id="UP000035763"/>
    </source>
</evidence>
<dbReference type="GO" id="GO:0003677">
    <property type="term" value="F:DNA binding"/>
    <property type="evidence" value="ECO:0007669"/>
    <property type="project" value="UniProtKB-KW"/>
</dbReference>
<dbReference type="CDD" id="cd07377">
    <property type="entry name" value="WHTH_GntR"/>
    <property type="match status" value="1"/>
</dbReference>
<dbReference type="Gene3D" id="1.20.120.530">
    <property type="entry name" value="GntR ligand-binding domain-like"/>
    <property type="match status" value="1"/>
</dbReference>
<keyword evidence="1" id="KW-0805">Transcription regulation</keyword>
<reference evidence="5 6" key="1">
    <citation type="journal article" date="2013" name="ISME J.">
        <title>A metabolic model for members of the genus Tetrasphaera involved in enhanced biological phosphorus removal.</title>
        <authorList>
            <person name="Kristiansen R."/>
            <person name="Nguyen H.T.T."/>
            <person name="Saunders A.M."/>
            <person name="Nielsen J.L."/>
            <person name="Wimmer R."/>
            <person name="Le V.Q."/>
            <person name="McIlroy S.J."/>
            <person name="Petrovski S."/>
            <person name="Seviour R.J."/>
            <person name="Calteau A."/>
            <person name="Nielsen K.L."/>
            <person name="Nielsen P.H."/>
        </authorList>
    </citation>
    <scope>NUCLEOTIDE SEQUENCE [LARGE SCALE GENOMIC DNA]</scope>
    <source>
        <strain evidence="5 6">Ben110</strain>
    </source>
</reference>
<proteinExistence type="predicted"/>
<dbReference type="GO" id="GO:0003700">
    <property type="term" value="F:DNA-binding transcription factor activity"/>
    <property type="evidence" value="ECO:0007669"/>
    <property type="project" value="InterPro"/>
</dbReference>
<dbReference type="Pfam" id="PF00392">
    <property type="entry name" value="GntR"/>
    <property type="match status" value="1"/>
</dbReference>
<dbReference type="PANTHER" id="PTHR43537">
    <property type="entry name" value="TRANSCRIPTIONAL REGULATOR, GNTR FAMILY"/>
    <property type="match status" value="1"/>
</dbReference>
<dbReference type="SMART" id="SM00345">
    <property type="entry name" value="HTH_GNTR"/>
    <property type="match status" value="1"/>
</dbReference>
<evidence type="ECO:0000259" key="4">
    <source>
        <dbReference type="PROSITE" id="PS50949"/>
    </source>
</evidence>
<dbReference type="SUPFAM" id="SSF46785">
    <property type="entry name" value="Winged helix' DNA-binding domain"/>
    <property type="match status" value="1"/>
</dbReference>
<dbReference type="Pfam" id="PF07729">
    <property type="entry name" value="FCD"/>
    <property type="match status" value="1"/>
</dbReference>